<dbReference type="PROSITE" id="PS50011">
    <property type="entry name" value="PROTEIN_KINASE_DOM"/>
    <property type="match status" value="1"/>
</dbReference>
<evidence type="ECO:0000256" key="4">
    <source>
        <dbReference type="ARBA" id="ARBA00022679"/>
    </source>
</evidence>
<keyword evidence="8" id="KW-0653">Protein transport</keyword>
<dbReference type="PANTHER" id="PTHR24348:SF68">
    <property type="entry name" value="SERINE_THREONINE-PROTEIN KINASE ATG1C"/>
    <property type="match status" value="1"/>
</dbReference>
<keyword evidence="5 12" id="KW-0547">Nucleotide-binding</keyword>
<evidence type="ECO:0000256" key="2">
    <source>
        <dbReference type="ARBA" id="ARBA00022448"/>
    </source>
</evidence>
<dbReference type="Pfam" id="PF00069">
    <property type="entry name" value="Pkinase"/>
    <property type="match status" value="1"/>
</dbReference>
<dbReference type="GO" id="GO:0006914">
    <property type="term" value="P:autophagy"/>
    <property type="evidence" value="ECO:0007669"/>
    <property type="project" value="UniProtKB-KW"/>
</dbReference>
<keyword evidence="2" id="KW-0813">Transport</keyword>
<dbReference type="SMART" id="SM00220">
    <property type="entry name" value="S_TKc"/>
    <property type="match status" value="1"/>
</dbReference>
<dbReference type="GO" id="GO:0015031">
    <property type="term" value="P:protein transport"/>
    <property type="evidence" value="ECO:0007669"/>
    <property type="project" value="UniProtKB-KW"/>
</dbReference>
<evidence type="ECO:0000256" key="7">
    <source>
        <dbReference type="ARBA" id="ARBA00022840"/>
    </source>
</evidence>
<evidence type="ECO:0000256" key="6">
    <source>
        <dbReference type="ARBA" id="ARBA00022777"/>
    </source>
</evidence>
<name>A0A2P2LPG4_RHIMU</name>
<evidence type="ECO:0000256" key="11">
    <source>
        <dbReference type="ARBA" id="ARBA00053729"/>
    </source>
</evidence>
<dbReference type="GO" id="GO:0010506">
    <property type="term" value="P:regulation of autophagy"/>
    <property type="evidence" value="ECO:0007669"/>
    <property type="project" value="InterPro"/>
</dbReference>
<dbReference type="GO" id="GO:0005776">
    <property type="term" value="C:autophagosome"/>
    <property type="evidence" value="ECO:0007669"/>
    <property type="project" value="UniProtKB-SubCell"/>
</dbReference>
<dbReference type="Gene3D" id="1.10.510.10">
    <property type="entry name" value="Transferase(Phosphotransferase) domain 1"/>
    <property type="match status" value="1"/>
</dbReference>
<organism evidence="15">
    <name type="scientific">Rhizophora mucronata</name>
    <name type="common">Asiatic mangrove</name>
    <dbReference type="NCBI Taxonomy" id="61149"/>
    <lineage>
        <taxon>Eukaryota</taxon>
        <taxon>Viridiplantae</taxon>
        <taxon>Streptophyta</taxon>
        <taxon>Embryophyta</taxon>
        <taxon>Tracheophyta</taxon>
        <taxon>Spermatophyta</taxon>
        <taxon>Magnoliopsida</taxon>
        <taxon>eudicotyledons</taxon>
        <taxon>Gunneridae</taxon>
        <taxon>Pentapetalae</taxon>
        <taxon>rosids</taxon>
        <taxon>fabids</taxon>
        <taxon>Malpighiales</taxon>
        <taxon>Rhizophoraceae</taxon>
        <taxon>Rhizophora</taxon>
    </lineage>
</organism>
<feature type="compositionally biased region" description="Polar residues" evidence="13">
    <location>
        <begin position="567"/>
        <end position="577"/>
    </location>
</feature>
<dbReference type="EMBL" id="GGEC01039346">
    <property type="protein sequence ID" value="MBX19830.1"/>
    <property type="molecule type" value="Transcribed_RNA"/>
</dbReference>
<feature type="region of interest" description="Disordered" evidence="13">
    <location>
        <begin position="479"/>
        <end position="500"/>
    </location>
</feature>
<dbReference type="GO" id="GO:0031410">
    <property type="term" value="C:cytoplasmic vesicle"/>
    <property type="evidence" value="ECO:0007669"/>
    <property type="project" value="UniProtKB-KW"/>
</dbReference>
<keyword evidence="4" id="KW-0808">Transferase</keyword>
<evidence type="ECO:0000256" key="1">
    <source>
        <dbReference type="ARBA" id="ARBA00004419"/>
    </source>
</evidence>
<dbReference type="FunFam" id="1.10.510.10:FF:000548">
    <property type="entry name" value="Serine/threonine-protein kinase ATG1"/>
    <property type="match status" value="1"/>
</dbReference>
<dbReference type="SUPFAM" id="SSF56112">
    <property type="entry name" value="Protein kinase-like (PK-like)"/>
    <property type="match status" value="1"/>
</dbReference>
<sequence>MAQSSGRGRVVGDYLVGKQIGSGSFSVVWHARHRVHGTEVAIKEIITSRLNKKLQDSLMSEIFILRRINHPNIIRLNDIIKVPGRIHIVLEYCKGGDLSMYIQRHERVTEAIAKNFMQQLASGLQILRDNNLIHRDLKPQNLLLSNNGSNVVLKIADFGFARSLQPRGLAETLCGSPLYMAPEIMQFQKYDAKADLWSVGAILFQLVTGKTPFTGNNQIQLLQNIMKSTELQFPSDNKDLTAECKDLCRKLLRRNPVERLTFEEFFNHPFVSRSKTDESLRSRVSSRSVDGFPLFEDNATINTEDNSQEDFLPFILDDDCSGPERSPSFSKDNSFTKSTSKIPLGSRADGREATSNVLNNMDFTSRYGTVRYNLDNANFRPAINKSSNENLAVLPKSTAQCSVNPLSGAMDSLELIDQDYVMVSGPFPGLSTASASTLKPSNLPCKSDSSLQAFVYSNAIPSVPVPIIGASKSNVCHTSSSESLSSAPATSQGSMDMGYAAEQPSTDGMTRIKSLQQYASAIAELAHEKMEMAKQLEAFSIQLVILAIWKQALHICHAQAASAIEGSPSQESTTLNRRSNKKHGSPDTENCPNVTEPTDLSAQIEKEFIREVAHADELAKGIEPGSTIMPDAMETIYQSALDLGKHGGAKELLRNNDSAVQLYTRAVRLFSFLLVEAPSLVLNPHLSLTNLTRHRLRTYINEINSRRRYLWSQKIDHKCGDKQCPP</sequence>
<comment type="function">
    <text evidence="11">Serine/threonine protein kinase involved in autophagy. The ATG1-ATG13 protein kinase complex regulates downstream events required for autophagosome enclosure and/or vacuolar delivery.</text>
</comment>
<keyword evidence="10" id="KW-0968">Cytoplasmic vesicle</keyword>
<evidence type="ECO:0000256" key="9">
    <source>
        <dbReference type="ARBA" id="ARBA00023006"/>
    </source>
</evidence>
<dbReference type="GO" id="GO:0005524">
    <property type="term" value="F:ATP binding"/>
    <property type="evidence" value="ECO:0007669"/>
    <property type="project" value="UniProtKB-UniRule"/>
</dbReference>
<feature type="region of interest" description="Disordered" evidence="13">
    <location>
        <begin position="564"/>
        <end position="596"/>
    </location>
</feature>
<keyword evidence="6" id="KW-0418">Kinase</keyword>
<feature type="compositionally biased region" description="Polar residues" evidence="13">
    <location>
        <begin position="587"/>
        <end position="596"/>
    </location>
</feature>
<accession>A0A2P2LPG4</accession>
<dbReference type="InterPro" id="IPR056281">
    <property type="entry name" value="MIT_ATG1a/b/c"/>
</dbReference>
<comment type="subcellular location">
    <subcellularLocation>
        <location evidence="1">Cytoplasmic vesicle</location>
        <location evidence="1">Autophagosome</location>
    </subcellularLocation>
</comment>
<dbReference type="AlphaFoldDB" id="A0A2P2LPG4"/>
<protein>
    <submittedName>
        <fullName evidence="15">Uncharacterized protein MANES_09G096800</fullName>
    </submittedName>
</protein>
<dbReference type="PROSITE" id="PS00108">
    <property type="entry name" value="PROTEIN_KINASE_ST"/>
    <property type="match status" value="1"/>
</dbReference>
<evidence type="ECO:0000256" key="10">
    <source>
        <dbReference type="ARBA" id="ARBA00023329"/>
    </source>
</evidence>
<dbReference type="InterPro" id="IPR000719">
    <property type="entry name" value="Prot_kinase_dom"/>
</dbReference>
<feature type="region of interest" description="Disordered" evidence="13">
    <location>
        <begin position="322"/>
        <end position="348"/>
    </location>
</feature>
<feature type="binding site" evidence="12">
    <location>
        <position position="43"/>
    </location>
    <ligand>
        <name>ATP</name>
        <dbReference type="ChEBI" id="CHEBI:30616"/>
    </ligand>
</feature>
<feature type="domain" description="Protein kinase" evidence="14">
    <location>
        <begin position="14"/>
        <end position="271"/>
    </location>
</feature>
<dbReference type="GO" id="GO:0004674">
    <property type="term" value="F:protein serine/threonine kinase activity"/>
    <property type="evidence" value="ECO:0007669"/>
    <property type="project" value="UniProtKB-KW"/>
</dbReference>
<evidence type="ECO:0000256" key="12">
    <source>
        <dbReference type="PROSITE-ProRule" id="PRU10141"/>
    </source>
</evidence>
<proteinExistence type="predicted"/>
<reference evidence="15" key="1">
    <citation type="submission" date="2018-02" db="EMBL/GenBank/DDBJ databases">
        <title>Rhizophora mucronata_Transcriptome.</title>
        <authorList>
            <person name="Meera S.P."/>
            <person name="Sreeshan A."/>
            <person name="Augustine A."/>
        </authorList>
    </citation>
    <scope>NUCLEOTIDE SEQUENCE</scope>
    <source>
        <tissue evidence="15">Leaf</tissue>
    </source>
</reference>
<evidence type="ECO:0000313" key="15">
    <source>
        <dbReference type="EMBL" id="MBX19830.1"/>
    </source>
</evidence>
<evidence type="ECO:0000259" key="14">
    <source>
        <dbReference type="PROSITE" id="PS50011"/>
    </source>
</evidence>
<dbReference type="InterPro" id="IPR011009">
    <property type="entry name" value="Kinase-like_dom_sf"/>
</dbReference>
<evidence type="ECO:0000256" key="5">
    <source>
        <dbReference type="ARBA" id="ARBA00022741"/>
    </source>
</evidence>
<keyword evidence="9" id="KW-0072">Autophagy</keyword>
<dbReference type="PANTHER" id="PTHR24348">
    <property type="entry name" value="SERINE/THREONINE-PROTEIN KINASE UNC-51-RELATED"/>
    <property type="match status" value="1"/>
</dbReference>
<dbReference type="InterPro" id="IPR045269">
    <property type="entry name" value="Atg1-like"/>
</dbReference>
<dbReference type="InterPro" id="IPR008271">
    <property type="entry name" value="Ser/Thr_kinase_AS"/>
</dbReference>
<dbReference type="CDD" id="cd14009">
    <property type="entry name" value="STKc_ATG1_ULK_like"/>
    <property type="match status" value="1"/>
</dbReference>
<dbReference type="Pfam" id="PF24497">
    <property type="entry name" value="MIT_ATG1"/>
    <property type="match status" value="1"/>
</dbReference>
<keyword evidence="3" id="KW-0723">Serine/threonine-protein kinase</keyword>
<feature type="compositionally biased region" description="Polar residues" evidence="13">
    <location>
        <begin position="327"/>
        <end position="341"/>
    </location>
</feature>
<evidence type="ECO:0000256" key="3">
    <source>
        <dbReference type="ARBA" id="ARBA00022527"/>
    </source>
</evidence>
<evidence type="ECO:0000256" key="8">
    <source>
        <dbReference type="ARBA" id="ARBA00022927"/>
    </source>
</evidence>
<feature type="compositionally biased region" description="Low complexity" evidence="13">
    <location>
        <begin position="479"/>
        <end position="491"/>
    </location>
</feature>
<dbReference type="PROSITE" id="PS00107">
    <property type="entry name" value="PROTEIN_KINASE_ATP"/>
    <property type="match status" value="1"/>
</dbReference>
<keyword evidence="7 12" id="KW-0067">ATP-binding</keyword>
<dbReference type="InterPro" id="IPR017441">
    <property type="entry name" value="Protein_kinase_ATP_BS"/>
</dbReference>
<evidence type="ECO:0000256" key="13">
    <source>
        <dbReference type="SAM" id="MobiDB-lite"/>
    </source>
</evidence>
<dbReference type="FunFam" id="3.30.200.20:FF:000042">
    <property type="entry name" value="Aurora kinase A"/>
    <property type="match status" value="1"/>
</dbReference>